<gene>
    <name evidence="2" type="ORF">RFI_33968</name>
</gene>
<organism evidence="2 3">
    <name type="scientific">Reticulomyxa filosa</name>
    <dbReference type="NCBI Taxonomy" id="46433"/>
    <lineage>
        <taxon>Eukaryota</taxon>
        <taxon>Sar</taxon>
        <taxon>Rhizaria</taxon>
        <taxon>Retaria</taxon>
        <taxon>Foraminifera</taxon>
        <taxon>Monothalamids</taxon>
        <taxon>Reticulomyxidae</taxon>
        <taxon>Reticulomyxa</taxon>
    </lineage>
</organism>
<accession>X6LPZ9</accession>
<proteinExistence type="predicted"/>
<evidence type="ECO:0000313" key="2">
    <source>
        <dbReference type="EMBL" id="ETO03441.1"/>
    </source>
</evidence>
<feature type="region of interest" description="Disordered" evidence="1">
    <location>
        <begin position="287"/>
        <end position="315"/>
    </location>
</feature>
<dbReference type="AlphaFoldDB" id="X6LPZ9"/>
<dbReference type="EMBL" id="ASPP01033304">
    <property type="protein sequence ID" value="ETO03441.1"/>
    <property type="molecule type" value="Genomic_DNA"/>
</dbReference>
<dbReference type="Proteomes" id="UP000023152">
    <property type="component" value="Unassembled WGS sequence"/>
</dbReference>
<name>X6LPZ9_RETFI</name>
<evidence type="ECO:0000313" key="3">
    <source>
        <dbReference type="Proteomes" id="UP000023152"/>
    </source>
</evidence>
<protein>
    <submittedName>
        <fullName evidence="2">Uncharacterized protein</fullName>
    </submittedName>
</protein>
<keyword evidence="3" id="KW-1185">Reference proteome</keyword>
<sequence>MIDDCHKHNTNVRTNEQLAHEVKALRGRICKLTIGVGAESEFPSINQIAITYEAISSNDRLNLTSEIIKQLKKDERINSMYEKSFLTRFAHCVSFTILKLSYQFVKSYWDQQLQYLQKPFGLSNEETAQRYFQTMFQEQFRSSLKQLCSRGKKTINSELKQEIIKENQNFTHLLNSIDDQIAEQKGTSEINVNKDELIESCLQSMWSCLLSRPSLKPYPLMFTSNPQFNDKIKSKNLAITEELSEQDDCNNIGYFTWPGLVRSDSGHLLYPVAACRDHFHVGKTSEETRAATNTQRNCPDIEMSKIGRSNGIDTI</sequence>
<comment type="caution">
    <text evidence="2">The sequence shown here is derived from an EMBL/GenBank/DDBJ whole genome shotgun (WGS) entry which is preliminary data.</text>
</comment>
<reference evidence="2 3" key="1">
    <citation type="journal article" date="2013" name="Curr. Biol.">
        <title>The Genome of the Foraminiferan Reticulomyxa filosa.</title>
        <authorList>
            <person name="Glockner G."/>
            <person name="Hulsmann N."/>
            <person name="Schleicher M."/>
            <person name="Noegel A.A."/>
            <person name="Eichinger L."/>
            <person name="Gallinger C."/>
            <person name="Pawlowski J."/>
            <person name="Sierra R."/>
            <person name="Euteneuer U."/>
            <person name="Pillet L."/>
            <person name="Moustafa A."/>
            <person name="Platzer M."/>
            <person name="Groth M."/>
            <person name="Szafranski K."/>
            <person name="Schliwa M."/>
        </authorList>
    </citation>
    <scope>NUCLEOTIDE SEQUENCE [LARGE SCALE GENOMIC DNA]</scope>
</reference>
<evidence type="ECO:0000256" key="1">
    <source>
        <dbReference type="SAM" id="MobiDB-lite"/>
    </source>
</evidence>